<keyword evidence="2" id="KW-0575">Peroxidase</keyword>
<dbReference type="PROSITE" id="PS51257">
    <property type="entry name" value="PROKAR_LIPOPROTEIN"/>
    <property type="match status" value="1"/>
</dbReference>
<evidence type="ECO:0000313" key="3">
    <source>
        <dbReference type="Proteomes" id="UP001262889"/>
    </source>
</evidence>
<name>A0ABU3CA94_9FLAO</name>
<dbReference type="PANTHER" id="PTHR34599">
    <property type="entry name" value="PEROXIDASE-RELATED"/>
    <property type="match status" value="1"/>
</dbReference>
<sequence>MKNIFFILLLTVLAGGCSKDKPLVISSEDYHSSVGRLTDVMVHDIFSPPVASRVYAYSNIAAYEVIAQGSERFTSLSEEFEELKKIPKADSTKQINLRLAAVVAQMEIGKKLIFSEESISTFHDSLSGVWKKQNEEEFFDSQEYGKAVAAVISEWMDKDNYKETRTMPKFSVYSEDPSRWQPTPPAYMDGIEPHWAKIRPFIMDSASQFKPAPHPDFSLQKDTNFYKELIEVYNVKNNMAETGDASEEMKMARFWDCNPYVSTTRGHLMFATKKITPGGHWIGICKIACQKNNLDFEETVYAYTTTSIAMADAFISTWDEKYRSELIRPETLINKYIDENWKPVLQTPPFPEYPSGHSVVSGAAATILTRLFGDLTFDDDTEVKYGLPVRSFASFNQAAEEAAMSRLYGGIHFRSAIEKGLEQGKAIGAYVVDDLEVKSLY</sequence>
<dbReference type="EC" id="1.11.1.-" evidence="2"/>
<dbReference type="InterPro" id="IPR052559">
    <property type="entry name" value="V-haloperoxidase"/>
</dbReference>
<dbReference type="InterPro" id="IPR036938">
    <property type="entry name" value="PAP2/HPO_sf"/>
</dbReference>
<dbReference type="SUPFAM" id="SSF48317">
    <property type="entry name" value="Acid phosphatase/Vanadium-dependent haloperoxidase"/>
    <property type="match status" value="1"/>
</dbReference>
<protein>
    <submittedName>
        <fullName evidence="2">Vanadium-dependent haloperoxidase</fullName>
        <ecNumber evidence="2">1.11.1.-</ecNumber>
    </submittedName>
</protein>
<dbReference type="InterPro" id="IPR000326">
    <property type="entry name" value="PAP2/HPO"/>
</dbReference>
<dbReference type="GO" id="GO:0004601">
    <property type="term" value="F:peroxidase activity"/>
    <property type="evidence" value="ECO:0007669"/>
    <property type="project" value="UniProtKB-KW"/>
</dbReference>
<dbReference type="Gene3D" id="1.10.606.20">
    <property type="match status" value="1"/>
</dbReference>
<feature type="domain" description="Phosphatidic acid phosphatase type 2/haloperoxidase" evidence="1">
    <location>
        <begin position="306"/>
        <end position="431"/>
    </location>
</feature>
<dbReference type="CDD" id="cd03398">
    <property type="entry name" value="PAP2_haloperoxidase"/>
    <property type="match status" value="1"/>
</dbReference>
<accession>A0ABU3CA94</accession>
<evidence type="ECO:0000259" key="1">
    <source>
        <dbReference type="Pfam" id="PF01569"/>
    </source>
</evidence>
<organism evidence="2 3">
    <name type="scientific">Autumnicola tepida</name>
    <dbReference type="NCBI Taxonomy" id="3075595"/>
    <lineage>
        <taxon>Bacteria</taxon>
        <taxon>Pseudomonadati</taxon>
        <taxon>Bacteroidota</taxon>
        <taxon>Flavobacteriia</taxon>
        <taxon>Flavobacteriales</taxon>
        <taxon>Flavobacteriaceae</taxon>
        <taxon>Autumnicola</taxon>
    </lineage>
</organism>
<dbReference type="Pfam" id="PF01569">
    <property type="entry name" value="PAP2"/>
    <property type="match status" value="1"/>
</dbReference>
<comment type="caution">
    <text evidence="2">The sequence shown here is derived from an EMBL/GenBank/DDBJ whole genome shotgun (WGS) entry which is preliminary data.</text>
</comment>
<keyword evidence="3" id="KW-1185">Reference proteome</keyword>
<dbReference type="PANTHER" id="PTHR34599:SF1">
    <property type="entry name" value="PHOSPHATIDIC ACID PHOSPHATASE TYPE 2_HALOPEROXIDASE DOMAIN-CONTAINING PROTEIN"/>
    <property type="match status" value="1"/>
</dbReference>
<gene>
    <name evidence="2" type="ORF">RM553_10440</name>
</gene>
<dbReference type="RefSeq" id="WP_311534866.1">
    <property type="nucleotide sequence ID" value="NZ_JAVRHQ010000011.1"/>
</dbReference>
<evidence type="ECO:0000313" key="2">
    <source>
        <dbReference type="EMBL" id="MDT0643246.1"/>
    </source>
</evidence>
<reference evidence="2 3" key="1">
    <citation type="submission" date="2023-09" db="EMBL/GenBank/DDBJ databases">
        <authorList>
            <person name="Rey-Velasco X."/>
        </authorList>
    </citation>
    <scope>NUCLEOTIDE SEQUENCE [LARGE SCALE GENOMIC DNA]</scope>
    <source>
        <strain evidence="2 3">F363</strain>
    </source>
</reference>
<dbReference type="Proteomes" id="UP001262889">
    <property type="component" value="Unassembled WGS sequence"/>
</dbReference>
<dbReference type="EMBL" id="JAVRHQ010000011">
    <property type="protein sequence ID" value="MDT0643246.1"/>
    <property type="molecule type" value="Genomic_DNA"/>
</dbReference>
<proteinExistence type="predicted"/>
<keyword evidence="2" id="KW-0560">Oxidoreductase</keyword>